<protein>
    <submittedName>
        <fullName evidence="3">Uncharacterized protein</fullName>
    </submittedName>
</protein>
<reference evidence="3" key="2">
    <citation type="journal article" date="2021" name="J Anim Sci Technol">
        <title>Complete genome sequence of Paenibacillus konkukensis sp. nov. SK3146 as a potential probiotic strain.</title>
        <authorList>
            <person name="Jung H.I."/>
            <person name="Park S."/>
            <person name="Niu K.M."/>
            <person name="Lee S.W."/>
            <person name="Kothari D."/>
            <person name="Yi K.J."/>
            <person name="Kim S.K."/>
        </authorList>
    </citation>
    <scope>NUCLEOTIDE SEQUENCE</scope>
    <source>
        <strain evidence="3">SK3146</strain>
    </source>
</reference>
<dbReference type="EMBL" id="CP027059">
    <property type="protein sequence ID" value="UQZ84614.1"/>
    <property type="molecule type" value="Genomic_DNA"/>
</dbReference>
<evidence type="ECO:0000313" key="3">
    <source>
        <dbReference type="EMBL" id="UQZ84614.1"/>
    </source>
</evidence>
<dbReference type="RefSeq" id="WP_249860361.1">
    <property type="nucleotide sequence ID" value="NZ_CP027059.1"/>
</dbReference>
<keyword evidence="4" id="KW-1185">Reference proteome</keyword>
<evidence type="ECO:0000313" key="4">
    <source>
        <dbReference type="Proteomes" id="UP001057134"/>
    </source>
</evidence>
<keyword evidence="2" id="KW-0812">Transmembrane</keyword>
<dbReference type="Proteomes" id="UP001057134">
    <property type="component" value="Chromosome"/>
</dbReference>
<keyword evidence="2" id="KW-1133">Transmembrane helix</keyword>
<accession>A0ABY4RT95</accession>
<feature type="transmembrane region" description="Helical" evidence="2">
    <location>
        <begin position="239"/>
        <end position="258"/>
    </location>
</feature>
<gene>
    <name evidence="3" type="ORF">SK3146_03869</name>
</gene>
<feature type="region of interest" description="Disordered" evidence="1">
    <location>
        <begin position="186"/>
        <end position="206"/>
    </location>
</feature>
<name>A0ABY4RT95_9BACL</name>
<keyword evidence="2" id="KW-0472">Membrane</keyword>
<feature type="transmembrane region" description="Helical" evidence="2">
    <location>
        <begin position="215"/>
        <end position="233"/>
    </location>
</feature>
<sequence>MGNRTFLSVTAEAGDGEYEDVAFETNNFLAPFWFSLASEEQYQRFRERLISAWNAVKPHLDNEDLEDMPEWEAFAEALYWPIPWDEAVMQLRQSLPVTLARFPALGPYMLEWLETLFTYVRAHPSPVVHLELAQYFHFYTDPLEYLEQIEHCLHLWRRPDALWFDRWNDDMNPYLLGGEHIPKRVANGEERKQEETTVTPEIEEKKRSSQQSEKLYVWLLAILSGALFLGALLLFANKWLAVLAFFLPSICIVLWELLIRPKKKILHSVKKERPAPSLAAIKIAYYDGTSPIKLQGIEAVNLDKTDSFTVLWPHIARAQVSSPNQIELILHTEAEGLYPSPALVILDGVLAAELIASAVHCMAHLSRM</sequence>
<feature type="compositionally biased region" description="Basic and acidic residues" evidence="1">
    <location>
        <begin position="186"/>
        <end position="195"/>
    </location>
</feature>
<proteinExistence type="predicted"/>
<reference evidence="3" key="1">
    <citation type="submission" date="2018-02" db="EMBL/GenBank/DDBJ databases">
        <authorList>
            <person name="Kim S.-K."/>
            <person name="Jung H.-I."/>
            <person name="Lee S.-W."/>
        </authorList>
    </citation>
    <scope>NUCLEOTIDE SEQUENCE</scope>
    <source>
        <strain evidence="3">SK3146</strain>
    </source>
</reference>
<evidence type="ECO:0000256" key="2">
    <source>
        <dbReference type="SAM" id="Phobius"/>
    </source>
</evidence>
<evidence type="ECO:0000256" key="1">
    <source>
        <dbReference type="SAM" id="MobiDB-lite"/>
    </source>
</evidence>
<organism evidence="3 4">
    <name type="scientific">Paenibacillus konkukensis</name>
    <dbReference type="NCBI Taxonomy" id="2020716"/>
    <lineage>
        <taxon>Bacteria</taxon>
        <taxon>Bacillati</taxon>
        <taxon>Bacillota</taxon>
        <taxon>Bacilli</taxon>
        <taxon>Bacillales</taxon>
        <taxon>Paenibacillaceae</taxon>
        <taxon>Paenibacillus</taxon>
    </lineage>
</organism>